<feature type="transmembrane region" description="Helical" evidence="1">
    <location>
        <begin position="164"/>
        <end position="185"/>
    </location>
</feature>
<comment type="caution">
    <text evidence="3">The sequence shown here is derived from an EMBL/GenBank/DDBJ whole genome shotgun (WGS) entry which is preliminary data.</text>
</comment>
<keyword evidence="3" id="KW-0675">Receptor</keyword>
<proteinExistence type="predicted"/>
<keyword evidence="1" id="KW-0472">Membrane</keyword>
<dbReference type="RefSeq" id="WP_324697382.1">
    <property type="nucleotide sequence ID" value="NZ_JAYMYJ010000145.1"/>
</dbReference>
<evidence type="ECO:0000259" key="2">
    <source>
        <dbReference type="PROSITE" id="PS50104"/>
    </source>
</evidence>
<name>A0ABU6D1C5_9GAMM</name>
<evidence type="ECO:0000313" key="4">
    <source>
        <dbReference type="Proteomes" id="UP001308005"/>
    </source>
</evidence>
<reference evidence="4" key="1">
    <citation type="submission" date="2023-07" db="EMBL/GenBank/DDBJ databases">
        <title>The carbon used by Thiothrix.</title>
        <authorList>
            <person name="Chen L."/>
        </authorList>
    </citation>
    <scope>NUCLEOTIDE SEQUENCE [LARGE SCALE GENOMIC DNA]</scope>
</reference>
<dbReference type="Gene3D" id="3.40.50.10140">
    <property type="entry name" value="Toll/interleukin-1 receptor homology (TIR) domain"/>
    <property type="match status" value="1"/>
</dbReference>
<dbReference type="PROSITE" id="PS50104">
    <property type="entry name" value="TIR"/>
    <property type="match status" value="1"/>
</dbReference>
<dbReference type="Proteomes" id="UP001308005">
    <property type="component" value="Unassembled WGS sequence"/>
</dbReference>
<keyword evidence="1" id="KW-0812">Transmembrane</keyword>
<protein>
    <submittedName>
        <fullName evidence="3">Toll/interleukin-1 receptor domain-containing protein</fullName>
    </submittedName>
</protein>
<accession>A0ABU6D1C5</accession>
<dbReference type="InterPro" id="IPR035897">
    <property type="entry name" value="Toll_tir_struct_dom_sf"/>
</dbReference>
<reference evidence="3 4" key="2">
    <citation type="submission" date="2024-01" db="EMBL/GenBank/DDBJ databases">
        <authorList>
            <person name="Xie X."/>
        </authorList>
    </citation>
    <scope>NUCLEOTIDE SEQUENCE [LARGE SCALE GENOMIC DNA]</scope>
    <source>
        <strain evidence="3">SCUT-1</strain>
    </source>
</reference>
<keyword evidence="1" id="KW-1133">Transmembrane helix</keyword>
<dbReference type="Pfam" id="PF13676">
    <property type="entry name" value="TIR_2"/>
    <property type="match status" value="1"/>
</dbReference>
<dbReference type="InterPro" id="IPR000157">
    <property type="entry name" value="TIR_dom"/>
</dbReference>
<organism evidence="3 4">
    <name type="scientific">Candidatus Thiothrix phosphatis</name>
    <dbReference type="NCBI Taxonomy" id="3112415"/>
    <lineage>
        <taxon>Bacteria</taxon>
        <taxon>Pseudomonadati</taxon>
        <taxon>Pseudomonadota</taxon>
        <taxon>Gammaproteobacteria</taxon>
        <taxon>Thiotrichales</taxon>
        <taxon>Thiotrichaceae</taxon>
        <taxon>Thiothrix</taxon>
    </lineage>
</organism>
<dbReference type="EMBL" id="JAYMYJ010000145">
    <property type="protein sequence ID" value="MEB4592859.1"/>
    <property type="molecule type" value="Genomic_DNA"/>
</dbReference>
<gene>
    <name evidence="3" type="ORF">VSS37_17910</name>
</gene>
<evidence type="ECO:0000256" key="1">
    <source>
        <dbReference type="SAM" id="Phobius"/>
    </source>
</evidence>
<evidence type="ECO:0000313" key="3">
    <source>
        <dbReference type="EMBL" id="MEB4592859.1"/>
    </source>
</evidence>
<feature type="domain" description="TIR" evidence="2">
    <location>
        <begin position="1"/>
        <end position="128"/>
    </location>
</feature>
<dbReference type="SUPFAM" id="SSF52200">
    <property type="entry name" value="Toll/Interleukin receptor TIR domain"/>
    <property type="match status" value="1"/>
</dbReference>
<keyword evidence="4" id="KW-1185">Reference proteome</keyword>
<sequence length="286" mass="31226">MAQIFISYAREDEKRIQPLVSALEKEGWSVFWDQHIPSGKTWRSHIGKALNDARCIIVTWSQRSALSAWVHEEADEGKQRGILVPVLLDAVEPPAGFHDTPAVDLSRWNPAAEPMDFGQLISNVREILAANSVSTTDQPIAEPIMAAADAFDLSASIGAKPQPLLLPLMLAGLVLAIVLGGYWVVHVRPSGAGPAGDFGVLFGNEKNIAAAQDDIRQAAGKGISPTGLYLRKGYYAGIAVVDSQTLADKYLEIVKTFRPDAQIRSMQDWCPSQRRHDGFIECVENQ</sequence>